<feature type="compositionally biased region" description="Basic and acidic residues" evidence="9">
    <location>
        <begin position="682"/>
        <end position="692"/>
    </location>
</feature>
<dbReference type="InterPro" id="IPR051632">
    <property type="entry name" value="Rho_GEF"/>
</dbReference>
<evidence type="ECO:0000313" key="12">
    <source>
        <dbReference type="EMBL" id="KAJ8029004.1"/>
    </source>
</evidence>
<keyword evidence="8" id="KW-0175">Coiled coil</keyword>
<evidence type="ECO:0000256" key="5">
    <source>
        <dbReference type="ARBA" id="ARBA00022723"/>
    </source>
</evidence>
<sequence>MLPLPELGHLFSMDPGCSRTIDENEEAEERPGSPPKQSNFQNSLSYSMESLDDVSGETLQYEADEDLTTGPEPESWSATVEKKILKKMSNKEIKRQDVIFEFIMTEKHHLRTLKVMQKIFSYGMTHELSMDQSIVSKVFPSLGELVDISSSFYDSLKARQGESLAVEKIGDVLCKHFEGANGDIIKAAYGSLCSRQKEAVSVYKDLQKTDRKFQSFIKKCSTNALCRRWSIPECILSVSHRLTKYQLLIEAIIKPTKATKADKVDTANLERALALIKGICNEVDLQVEEHEKWQRLIDIYNKIEARATAPMKNGKKFKKSDLLSNNRKFIKEGELFWKSARGRLTEVHVVIISDLLLLLSENNQKYTFASQDSKPPVISLENLMVRDVAIDTKSIYIISRYKQGPEMYEISCKSSQDRDQWKKAIEKAVAECPIQEETAEEEKRLAEEKLAKMGKILEDWKETDKQLLNIITTKIKMSKELRELALSREDVSSQVRAADKDVRLDEGSEVLQAAIKEASFLQSSIYQNPNYLLGRSASSAGERDSQSMYLPKRAETFSGFDSTTAQGPNKRSTSNVLLAESSTRSSSFPNLSNDEQISQGTPSPLLPDDSDISREEDDVLSPMSPLNRDSPQRSPLPHRRASERSTDSTSSGRRDSTELSRTRSHTVSTTVSNKVQFNVPSEENRRGSRQDLQEGEEMESLATGGFNPEQLQSVNQLMKYFYLLLPILSQKDYNIETLKNKLAEAQNEIETLKSHSHSLVETRKNPSSAPASPAGQDLRGRTASTRSLQEKSDQQGVEKLNNQRSLPEGSVRQEQLTRIAFGDNLPSGQLIRYRNHSQSTYPKDTNTSEGLQHQSLQVGSVNKNRYSSAEMITGRLMWDSDMEPPPPISTSSNNRRQTPTHLMSATNEQAAQSSTVKQQIPLQLSKGSAGPKTSQVQQVLPKKLSSGSSKSSLSQKGKNNFTEGQQADEVIFF</sequence>
<feature type="compositionally biased region" description="Basic and acidic residues" evidence="9">
    <location>
        <begin position="755"/>
        <end position="764"/>
    </location>
</feature>
<dbReference type="SMART" id="SM00325">
    <property type="entry name" value="RhoGEF"/>
    <property type="match status" value="1"/>
</dbReference>
<dbReference type="GO" id="GO:0005737">
    <property type="term" value="C:cytoplasm"/>
    <property type="evidence" value="ECO:0007669"/>
    <property type="project" value="UniProtKB-SubCell"/>
</dbReference>
<evidence type="ECO:0000259" key="10">
    <source>
        <dbReference type="PROSITE" id="PS50003"/>
    </source>
</evidence>
<feature type="compositionally biased region" description="Basic and acidic residues" evidence="9">
    <location>
        <begin position="640"/>
        <end position="661"/>
    </location>
</feature>
<name>A0A9Q1BLZ6_HOLLE</name>
<keyword evidence="6" id="KW-0863">Zinc-finger</keyword>
<evidence type="ECO:0000256" key="8">
    <source>
        <dbReference type="ARBA" id="ARBA00023054"/>
    </source>
</evidence>
<dbReference type="InterPro" id="IPR011993">
    <property type="entry name" value="PH-like_dom_sf"/>
</dbReference>
<dbReference type="PANTHER" id="PTHR13944:SF21">
    <property type="entry name" value="CYSTS, ISOFORM C"/>
    <property type="match status" value="1"/>
</dbReference>
<comment type="subcellular location">
    <subcellularLocation>
        <location evidence="1">Cytoplasm</location>
    </subcellularLocation>
</comment>
<dbReference type="EMBL" id="JAIZAY010000014">
    <property type="protein sequence ID" value="KAJ8029004.1"/>
    <property type="molecule type" value="Genomic_DNA"/>
</dbReference>
<dbReference type="PROSITE" id="PS50003">
    <property type="entry name" value="PH_DOMAIN"/>
    <property type="match status" value="1"/>
</dbReference>
<feature type="domain" description="PH" evidence="10">
    <location>
        <begin position="328"/>
        <end position="430"/>
    </location>
</feature>
<evidence type="ECO:0000256" key="6">
    <source>
        <dbReference type="ARBA" id="ARBA00022771"/>
    </source>
</evidence>
<dbReference type="FunFam" id="1.20.900.10:FF:000004">
    <property type="entry name" value="Rho guanine nucleotide exchange factor 2"/>
    <property type="match status" value="1"/>
</dbReference>
<feature type="compositionally biased region" description="Polar residues" evidence="9">
    <location>
        <begin position="35"/>
        <end position="46"/>
    </location>
</feature>
<evidence type="ECO:0000256" key="3">
    <source>
        <dbReference type="ARBA" id="ARBA00022553"/>
    </source>
</evidence>
<keyword evidence="4" id="KW-0344">Guanine-nucleotide releasing factor</keyword>
<keyword evidence="5" id="KW-0479">Metal-binding</keyword>
<feature type="compositionally biased region" description="Polar residues" evidence="9">
    <location>
        <begin position="889"/>
        <end position="938"/>
    </location>
</feature>
<proteinExistence type="predicted"/>
<dbReference type="GO" id="GO:0005085">
    <property type="term" value="F:guanyl-nucleotide exchange factor activity"/>
    <property type="evidence" value="ECO:0007669"/>
    <property type="project" value="UniProtKB-KW"/>
</dbReference>
<dbReference type="GO" id="GO:0008270">
    <property type="term" value="F:zinc ion binding"/>
    <property type="evidence" value="ECO:0007669"/>
    <property type="project" value="UniProtKB-KW"/>
</dbReference>
<dbReference type="Pfam" id="PF00621">
    <property type="entry name" value="RhoGEF"/>
    <property type="match status" value="1"/>
</dbReference>
<dbReference type="PANTHER" id="PTHR13944">
    <property type="entry name" value="AGAP007712-PA"/>
    <property type="match status" value="1"/>
</dbReference>
<protein>
    <submittedName>
        <fullName evidence="12">Rho guanine nucleotide exchange factor 18</fullName>
    </submittedName>
</protein>
<dbReference type="PROSITE" id="PS50010">
    <property type="entry name" value="DH_2"/>
    <property type="match status" value="1"/>
</dbReference>
<feature type="region of interest" description="Disordered" evidence="9">
    <location>
        <begin position="878"/>
        <end position="973"/>
    </location>
</feature>
<dbReference type="Proteomes" id="UP001152320">
    <property type="component" value="Chromosome 14"/>
</dbReference>
<dbReference type="Gene3D" id="2.30.29.30">
    <property type="entry name" value="Pleckstrin-homology domain (PH domain)/Phosphotyrosine-binding domain (PTB)"/>
    <property type="match status" value="1"/>
</dbReference>
<evidence type="ECO:0000256" key="7">
    <source>
        <dbReference type="ARBA" id="ARBA00022833"/>
    </source>
</evidence>
<accession>A0A9Q1BLZ6</accession>
<evidence type="ECO:0000313" key="13">
    <source>
        <dbReference type="Proteomes" id="UP001152320"/>
    </source>
</evidence>
<dbReference type="Pfam" id="PF17838">
    <property type="entry name" value="PH_16"/>
    <property type="match status" value="1"/>
</dbReference>
<evidence type="ECO:0000256" key="4">
    <source>
        <dbReference type="ARBA" id="ARBA00022658"/>
    </source>
</evidence>
<dbReference type="InterPro" id="IPR035899">
    <property type="entry name" value="DBL_dom_sf"/>
</dbReference>
<organism evidence="12 13">
    <name type="scientific">Holothuria leucospilota</name>
    <name type="common">Black long sea cucumber</name>
    <name type="synonym">Mertensiothuria leucospilota</name>
    <dbReference type="NCBI Taxonomy" id="206669"/>
    <lineage>
        <taxon>Eukaryota</taxon>
        <taxon>Metazoa</taxon>
        <taxon>Echinodermata</taxon>
        <taxon>Eleutherozoa</taxon>
        <taxon>Echinozoa</taxon>
        <taxon>Holothuroidea</taxon>
        <taxon>Aspidochirotacea</taxon>
        <taxon>Aspidochirotida</taxon>
        <taxon>Holothuriidae</taxon>
        <taxon>Holothuria</taxon>
    </lineage>
</organism>
<gene>
    <name evidence="12" type="ORF">HOLleu_28281</name>
</gene>
<keyword evidence="7" id="KW-0862">Zinc</keyword>
<feature type="region of interest" description="Disordered" evidence="9">
    <location>
        <begin position="559"/>
        <end position="700"/>
    </location>
</feature>
<dbReference type="InterPro" id="IPR000219">
    <property type="entry name" value="DH_dom"/>
</dbReference>
<dbReference type="SUPFAM" id="SSF48065">
    <property type="entry name" value="DBL homology domain (DH-domain)"/>
    <property type="match status" value="1"/>
</dbReference>
<keyword evidence="13" id="KW-1185">Reference proteome</keyword>
<keyword evidence="3" id="KW-0597">Phosphoprotein</keyword>
<feature type="region of interest" description="Disordered" evidence="9">
    <location>
        <begin position="1"/>
        <end position="46"/>
    </location>
</feature>
<feature type="compositionally biased region" description="Acidic residues" evidence="9">
    <location>
        <begin position="608"/>
        <end position="619"/>
    </location>
</feature>
<evidence type="ECO:0000256" key="9">
    <source>
        <dbReference type="SAM" id="MobiDB-lite"/>
    </source>
</evidence>
<dbReference type="CDD" id="cd00160">
    <property type="entry name" value="RhoGEF"/>
    <property type="match status" value="1"/>
</dbReference>
<dbReference type="InterPro" id="IPR001849">
    <property type="entry name" value="PH_domain"/>
</dbReference>
<dbReference type="Gene3D" id="1.20.900.10">
    <property type="entry name" value="Dbl homology (DH) domain"/>
    <property type="match status" value="1"/>
</dbReference>
<dbReference type="GO" id="GO:0035023">
    <property type="term" value="P:regulation of Rho protein signal transduction"/>
    <property type="evidence" value="ECO:0007669"/>
    <property type="project" value="TreeGrafter"/>
</dbReference>
<dbReference type="InterPro" id="IPR041020">
    <property type="entry name" value="PH_16"/>
</dbReference>
<reference evidence="12" key="1">
    <citation type="submission" date="2021-10" db="EMBL/GenBank/DDBJ databases">
        <title>Tropical sea cucumber genome reveals ecological adaptation and Cuvierian tubules defense mechanism.</title>
        <authorList>
            <person name="Chen T."/>
        </authorList>
    </citation>
    <scope>NUCLEOTIDE SEQUENCE</scope>
    <source>
        <strain evidence="12">Nanhai2018</strain>
        <tissue evidence="12">Muscle</tissue>
    </source>
</reference>
<dbReference type="CDD" id="cd13329">
    <property type="entry name" value="PH_RhoGEF"/>
    <property type="match status" value="1"/>
</dbReference>
<dbReference type="SUPFAM" id="SSF50729">
    <property type="entry name" value="PH domain-like"/>
    <property type="match status" value="1"/>
</dbReference>
<evidence type="ECO:0000256" key="1">
    <source>
        <dbReference type="ARBA" id="ARBA00004496"/>
    </source>
</evidence>
<feature type="compositionally biased region" description="Low complexity" evidence="9">
    <location>
        <begin position="942"/>
        <end position="958"/>
    </location>
</feature>
<comment type="caution">
    <text evidence="12">The sequence shown here is derived from an EMBL/GenBank/DDBJ whole genome shotgun (WGS) entry which is preliminary data.</text>
</comment>
<feature type="region of interest" description="Disordered" evidence="9">
    <location>
        <begin position="838"/>
        <end position="862"/>
    </location>
</feature>
<dbReference type="OrthoDB" id="28045at2759"/>
<feature type="domain" description="DH" evidence="11">
    <location>
        <begin position="94"/>
        <end position="286"/>
    </location>
</feature>
<feature type="region of interest" description="Disordered" evidence="9">
    <location>
        <begin position="755"/>
        <end position="813"/>
    </location>
</feature>
<evidence type="ECO:0000259" key="11">
    <source>
        <dbReference type="PROSITE" id="PS50010"/>
    </source>
</evidence>
<feature type="compositionally biased region" description="Polar residues" evidence="9">
    <location>
        <begin position="559"/>
        <end position="602"/>
    </location>
</feature>
<dbReference type="AlphaFoldDB" id="A0A9Q1BLZ6"/>
<dbReference type="SMART" id="SM00233">
    <property type="entry name" value="PH"/>
    <property type="match status" value="1"/>
</dbReference>
<keyword evidence="2" id="KW-0963">Cytoplasm</keyword>
<evidence type="ECO:0000256" key="2">
    <source>
        <dbReference type="ARBA" id="ARBA00022490"/>
    </source>
</evidence>